<dbReference type="InterPro" id="IPR042001">
    <property type="entry name" value="Sortase_F"/>
</dbReference>
<proteinExistence type="predicted"/>
<dbReference type="AlphaFoldDB" id="A0A9W6NZI5"/>
<dbReference type="EMBL" id="BSFQ01000038">
    <property type="protein sequence ID" value="GLL14891.1"/>
    <property type="molecule type" value="Genomic_DNA"/>
</dbReference>
<dbReference type="Pfam" id="PF04203">
    <property type="entry name" value="Sortase"/>
    <property type="match status" value="1"/>
</dbReference>
<feature type="chain" id="PRO_5040789890" description="Sortase family protein" evidence="2">
    <location>
        <begin position="31"/>
        <end position="214"/>
    </location>
</feature>
<dbReference type="GO" id="GO:0016787">
    <property type="term" value="F:hydrolase activity"/>
    <property type="evidence" value="ECO:0007669"/>
    <property type="project" value="UniProtKB-KW"/>
</dbReference>
<dbReference type="NCBIfam" id="NF033748">
    <property type="entry name" value="class_F_sortase"/>
    <property type="match status" value="1"/>
</dbReference>
<dbReference type="Gene3D" id="2.40.260.10">
    <property type="entry name" value="Sortase"/>
    <property type="match status" value="1"/>
</dbReference>
<dbReference type="CDD" id="cd05829">
    <property type="entry name" value="Sortase_F"/>
    <property type="match status" value="1"/>
</dbReference>
<name>A0A9W6NZI5_9PSEU</name>
<dbReference type="InterPro" id="IPR023365">
    <property type="entry name" value="Sortase_dom-sf"/>
</dbReference>
<dbReference type="PROSITE" id="PS51257">
    <property type="entry name" value="PROKAR_LIPOPROTEIN"/>
    <property type="match status" value="1"/>
</dbReference>
<organism evidence="3 4">
    <name type="scientific">Pseudonocardia halophobica</name>
    <dbReference type="NCBI Taxonomy" id="29401"/>
    <lineage>
        <taxon>Bacteria</taxon>
        <taxon>Bacillati</taxon>
        <taxon>Actinomycetota</taxon>
        <taxon>Actinomycetes</taxon>
        <taxon>Pseudonocardiales</taxon>
        <taxon>Pseudonocardiaceae</taxon>
        <taxon>Pseudonocardia</taxon>
    </lineage>
</organism>
<reference evidence="3" key="1">
    <citation type="journal article" date="2014" name="Int. J. Syst. Evol. Microbiol.">
        <title>Complete genome sequence of Corynebacterium casei LMG S-19264T (=DSM 44701T), isolated from a smear-ripened cheese.</title>
        <authorList>
            <consortium name="US DOE Joint Genome Institute (JGI-PGF)"/>
            <person name="Walter F."/>
            <person name="Albersmeier A."/>
            <person name="Kalinowski J."/>
            <person name="Ruckert C."/>
        </authorList>
    </citation>
    <scope>NUCLEOTIDE SEQUENCE</scope>
    <source>
        <strain evidence="3">VKM Ac-1069</strain>
    </source>
</reference>
<evidence type="ECO:0008006" key="5">
    <source>
        <dbReference type="Google" id="ProtNLM"/>
    </source>
</evidence>
<accession>A0A9W6NZI5</accession>
<dbReference type="Proteomes" id="UP001143463">
    <property type="component" value="Unassembled WGS sequence"/>
</dbReference>
<evidence type="ECO:0000256" key="2">
    <source>
        <dbReference type="SAM" id="SignalP"/>
    </source>
</evidence>
<evidence type="ECO:0000313" key="3">
    <source>
        <dbReference type="EMBL" id="GLL14891.1"/>
    </source>
</evidence>
<keyword evidence="4" id="KW-1185">Reference proteome</keyword>
<dbReference type="InterPro" id="IPR005754">
    <property type="entry name" value="Sortase"/>
</dbReference>
<dbReference type="RefSeq" id="WP_037051455.1">
    <property type="nucleotide sequence ID" value="NZ_BAAAUZ010000001.1"/>
</dbReference>
<comment type="caution">
    <text evidence="3">The sequence shown here is derived from an EMBL/GenBank/DDBJ whole genome shotgun (WGS) entry which is preliminary data.</text>
</comment>
<evidence type="ECO:0000313" key="4">
    <source>
        <dbReference type="Proteomes" id="UP001143463"/>
    </source>
</evidence>
<protein>
    <recommendedName>
        <fullName evidence="5">Sortase family protein</fullName>
    </recommendedName>
</protein>
<keyword evidence="2" id="KW-0732">Signal</keyword>
<sequence length="214" mass="21608">MSRTRIPSPARRFRRLAAGLLAGTALVVLVGCSAPEATQPTQTSQPAAQVPAAAAPAAATAPLAASAPERLEVPSIGVASGPLLELGLTADGALEVPADATTVGWFGLGPTPGASGPAVLAAHVDYSGVPGTFTRLSAMAVGDEIRVARADGSTALFTAYRVAQYPKSAFPTEEVYGDTPGAELRLITCGGAFDDTARSYADNVVVYARLTGTV</sequence>
<evidence type="ECO:0000256" key="1">
    <source>
        <dbReference type="ARBA" id="ARBA00022801"/>
    </source>
</evidence>
<reference evidence="3" key="2">
    <citation type="submission" date="2023-01" db="EMBL/GenBank/DDBJ databases">
        <authorList>
            <person name="Sun Q."/>
            <person name="Evtushenko L."/>
        </authorList>
    </citation>
    <scope>NUCLEOTIDE SEQUENCE</scope>
    <source>
        <strain evidence="3">VKM Ac-1069</strain>
    </source>
</reference>
<dbReference type="SUPFAM" id="SSF63817">
    <property type="entry name" value="Sortase"/>
    <property type="match status" value="1"/>
</dbReference>
<feature type="signal peptide" evidence="2">
    <location>
        <begin position="1"/>
        <end position="30"/>
    </location>
</feature>
<keyword evidence="1" id="KW-0378">Hydrolase</keyword>
<gene>
    <name evidence="3" type="ORF">GCM10017577_60400</name>
</gene>